<dbReference type="KEGG" id="gji:H1R19_10710"/>
<dbReference type="AlphaFoldDB" id="A0A7D7M1J5"/>
<feature type="signal peptide" evidence="1">
    <location>
        <begin position="1"/>
        <end position="22"/>
    </location>
</feature>
<dbReference type="EMBL" id="CP059491">
    <property type="protein sequence ID" value="QMT03856.1"/>
    <property type="molecule type" value="Genomic_DNA"/>
</dbReference>
<organism evidence="2 3">
    <name type="scientific">Gordonia jinghuaiqii</name>
    <dbReference type="NCBI Taxonomy" id="2758710"/>
    <lineage>
        <taxon>Bacteria</taxon>
        <taxon>Bacillati</taxon>
        <taxon>Actinomycetota</taxon>
        <taxon>Actinomycetes</taxon>
        <taxon>Mycobacteriales</taxon>
        <taxon>Gordoniaceae</taxon>
        <taxon>Gordonia</taxon>
    </lineage>
</organism>
<name>A0A7D7M1J5_9ACTN</name>
<dbReference type="Proteomes" id="UP000515663">
    <property type="component" value="Chromosome"/>
</dbReference>
<evidence type="ECO:0000256" key="1">
    <source>
        <dbReference type="SAM" id="SignalP"/>
    </source>
</evidence>
<gene>
    <name evidence="2" type="ORF">H1R19_10710</name>
</gene>
<evidence type="ECO:0000313" key="3">
    <source>
        <dbReference type="Proteomes" id="UP000515663"/>
    </source>
</evidence>
<evidence type="ECO:0008006" key="4">
    <source>
        <dbReference type="Google" id="ProtNLM"/>
    </source>
</evidence>
<keyword evidence="3" id="KW-1185">Reference proteome</keyword>
<protein>
    <recommendedName>
        <fullName evidence="4">DUF5642 domain-containing protein</fullName>
    </recommendedName>
</protein>
<keyword evidence="1" id="KW-0732">Signal</keyword>
<feature type="chain" id="PRO_5028035638" description="DUF5642 domain-containing protein" evidence="1">
    <location>
        <begin position="23"/>
        <end position="222"/>
    </location>
</feature>
<sequence length="222" mass="21774">MPVLLTTAACVALAGCVMTACAVGGDPSPSSPDLSSRSVAASDFPAGQASSIPPQAIANALADITGSGVPGRTQGTEVAPAECAPAPVPADGAVAFLGPGAGERSTLTTVVANVDTSLDDVVGLAQRCPQITTSTFGATSTVTTEVLPAPQAPDGVATATIRRTIVTGGPAPLTTSSLALLGERGGVRVYTEYRWPAAGPVPADDAAALDELFTKAVSAAFG</sequence>
<evidence type="ECO:0000313" key="2">
    <source>
        <dbReference type="EMBL" id="QMT03856.1"/>
    </source>
</evidence>
<proteinExistence type="predicted"/>
<accession>A0A7D7M1J5</accession>
<reference evidence="3" key="1">
    <citation type="submission" date="2020-07" db="EMBL/GenBank/DDBJ databases">
        <title>novel species isolated from the respiratory tract of Marmot.</title>
        <authorList>
            <person name="Zhang G."/>
        </authorList>
    </citation>
    <scope>NUCLEOTIDE SEQUENCE [LARGE SCALE GENOMIC DNA]</scope>
    <source>
        <strain evidence="3">686</strain>
    </source>
</reference>